<evidence type="ECO:0000313" key="1">
    <source>
        <dbReference type="EMBL" id="PLW66530.1"/>
    </source>
</evidence>
<proteinExistence type="predicted"/>
<dbReference type="SUPFAM" id="SSF51126">
    <property type="entry name" value="Pectin lyase-like"/>
    <property type="match status" value="1"/>
</dbReference>
<feature type="non-terminal residue" evidence="1">
    <location>
        <position position="1"/>
    </location>
</feature>
<dbReference type="AlphaFoldDB" id="A0A2N5WWE0"/>
<feature type="non-terminal residue" evidence="1">
    <location>
        <position position="115"/>
    </location>
</feature>
<sequence length="115" mass="12679">NFADNVDHLRIVTGSGAGSDQPRRNVEVSNNIFADTAYSGSRKPTSLVLEGVRDVSVYNNTFYNKQGSGKRILSLRNLSNIELFNNIFHNGGVEVQKSYVLDIHAEHNAWSNIAG</sequence>
<accession>A0A2N5WWE0</accession>
<organism evidence="1 2">
    <name type="scientific">Pseudohalioglobus lutimaris</name>
    <dbReference type="NCBI Taxonomy" id="1737061"/>
    <lineage>
        <taxon>Bacteria</taxon>
        <taxon>Pseudomonadati</taxon>
        <taxon>Pseudomonadota</taxon>
        <taxon>Gammaproteobacteria</taxon>
        <taxon>Cellvibrionales</taxon>
        <taxon>Halieaceae</taxon>
        <taxon>Pseudohalioglobus</taxon>
    </lineage>
</organism>
<dbReference type="InterPro" id="IPR011050">
    <property type="entry name" value="Pectin_lyase_fold/virulence"/>
</dbReference>
<dbReference type="RefSeq" id="WP_165787214.1">
    <property type="nucleotide sequence ID" value="NZ_PKUS01000077.1"/>
</dbReference>
<dbReference type="Gene3D" id="2.160.20.10">
    <property type="entry name" value="Single-stranded right-handed beta-helix, Pectin lyase-like"/>
    <property type="match status" value="1"/>
</dbReference>
<evidence type="ECO:0000313" key="2">
    <source>
        <dbReference type="Proteomes" id="UP000235005"/>
    </source>
</evidence>
<gene>
    <name evidence="1" type="ORF">C0039_20875</name>
</gene>
<protein>
    <submittedName>
        <fullName evidence="1">Uncharacterized protein</fullName>
    </submittedName>
</protein>
<dbReference type="InterPro" id="IPR012334">
    <property type="entry name" value="Pectin_lyas_fold"/>
</dbReference>
<dbReference type="Proteomes" id="UP000235005">
    <property type="component" value="Unassembled WGS sequence"/>
</dbReference>
<reference evidence="1 2" key="1">
    <citation type="submission" date="2018-01" db="EMBL/GenBank/DDBJ databases">
        <title>The draft genome sequence of Halioglobus lutimaris HF004.</title>
        <authorList>
            <person name="Du Z.-J."/>
            <person name="Shi M.-J."/>
        </authorList>
    </citation>
    <scope>NUCLEOTIDE SEQUENCE [LARGE SCALE GENOMIC DNA]</scope>
    <source>
        <strain evidence="1 2">HF004</strain>
    </source>
</reference>
<name>A0A2N5WWE0_9GAMM</name>
<keyword evidence="2" id="KW-1185">Reference proteome</keyword>
<comment type="caution">
    <text evidence="1">The sequence shown here is derived from an EMBL/GenBank/DDBJ whole genome shotgun (WGS) entry which is preliminary data.</text>
</comment>
<dbReference type="EMBL" id="PKUS01000077">
    <property type="protein sequence ID" value="PLW66530.1"/>
    <property type="molecule type" value="Genomic_DNA"/>
</dbReference>